<evidence type="ECO:0000256" key="2">
    <source>
        <dbReference type="SAM" id="Phobius"/>
    </source>
</evidence>
<keyword evidence="4" id="KW-1185">Reference proteome</keyword>
<dbReference type="RefSeq" id="WP_344539644.1">
    <property type="nucleotide sequence ID" value="NZ_BAAATD010000002.1"/>
</dbReference>
<protein>
    <recommendedName>
        <fullName evidence="5">Lipoprotein</fullName>
    </recommendedName>
</protein>
<feature type="compositionally biased region" description="Low complexity" evidence="1">
    <location>
        <begin position="44"/>
        <end position="61"/>
    </location>
</feature>
<proteinExistence type="predicted"/>
<keyword evidence="2" id="KW-1133">Transmembrane helix</keyword>
<feature type="transmembrane region" description="Helical" evidence="2">
    <location>
        <begin position="12"/>
        <end position="29"/>
    </location>
</feature>
<name>A0ABP6BTA6_9ACTN</name>
<dbReference type="Gene3D" id="2.50.20.20">
    <property type="match status" value="1"/>
</dbReference>
<accession>A0ABP6BTA6</accession>
<feature type="region of interest" description="Disordered" evidence="1">
    <location>
        <begin position="30"/>
        <end position="67"/>
    </location>
</feature>
<sequence>MPEYSSVRRVQYLGLAVVLVVSSLGTGACKAGKKKRKSSSHGIATTQSPAATPATTTPAEADNGLANKPPNVILARVSAALRGATALHAKGSMKDGRDLIAFDMAFTRQGAAKGRIRGPIRGKNITLEVIVLNGKAYLRGRQFWLAAGGQAAARRMGSKWMVVPGKRQPAGGNLSLKGFARALKPGGRVVKLAPATLRGQRVIRLMDMSDRSVLFVAATGKPYPLRVQERGGRQFLDFDRFDVPVTITRPMNVVSRP</sequence>
<dbReference type="Proteomes" id="UP001501509">
    <property type="component" value="Unassembled WGS sequence"/>
</dbReference>
<organism evidence="3 4">
    <name type="scientific">Actinomadura fulvescens</name>
    <dbReference type="NCBI Taxonomy" id="46160"/>
    <lineage>
        <taxon>Bacteria</taxon>
        <taxon>Bacillati</taxon>
        <taxon>Actinomycetota</taxon>
        <taxon>Actinomycetes</taxon>
        <taxon>Streptosporangiales</taxon>
        <taxon>Thermomonosporaceae</taxon>
        <taxon>Actinomadura</taxon>
    </lineage>
</organism>
<dbReference type="EMBL" id="BAAATD010000002">
    <property type="protein sequence ID" value="GAA2586199.1"/>
    <property type="molecule type" value="Genomic_DNA"/>
</dbReference>
<evidence type="ECO:0000313" key="4">
    <source>
        <dbReference type="Proteomes" id="UP001501509"/>
    </source>
</evidence>
<evidence type="ECO:0000313" key="3">
    <source>
        <dbReference type="EMBL" id="GAA2586199.1"/>
    </source>
</evidence>
<gene>
    <name evidence="3" type="ORF">GCM10010411_18670</name>
</gene>
<comment type="caution">
    <text evidence="3">The sequence shown here is derived from an EMBL/GenBank/DDBJ whole genome shotgun (WGS) entry which is preliminary data.</text>
</comment>
<evidence type="ECO:0008006" key="5">
    <source>
        <dbReference type="Google" id="ProtNLM"/>
    </source>
</evidence>
<keyword evidence="2" id="KW-0812">Transmembrane</keyword>
<evidence type="ECO:0000256" key="1">
    <source>
        <dbReference type="SAM" id="MobiDB-lite"/>
    </source>
</evidence>
<keyword evidence="2" id="KW-0472">Membrane</keyword>
<reference evidence="4" key="1">
    <citation type="journal article" date="2019" name="Int. J. Syst. Evol. Microbiol.">
        <title>The Global Catalogue of Microorganisms (GCM) 10K type strain sequencing project: providing services to taxonomists for standard genome sequencing and annotation.</title>
        <authorList>
            <consortium name="The Broad Institute Genomics Platform"/>
            <consortium name="The Broad Institute Genome Sequencing Center for Infectious Disease"/>
            <person name="Wu L."/>
            <person name="Ma J."/>
        </authorList>
    </citation>
    <scope>NUCLEOTIDE SEQUENCE [LARGE SCALE GENOMIC DNA]</scope>
    <source>
        <strain evidence="4">JCM 6833</strain>
    </source>
</reference>